<evidence type="ECO:0008006" key="4">
    <source>
        <dbReference type="Google" id="ProtNLM"/>
    </source>
</evidence>
<dbReference type="Pfam" id="PF13801">
    <property type="entry name" value="Metal_resist"/>
    <property type="match status" value="1"/>
</dbReference>
<keyword evidence="1" id="KW-0812">Transmembrane</keyword>
<dbReference type="Gene3D" id="1.20.120.1490">
    <property type="match status" value="1"/>
</dbReference>
<keyword evidence="1" id="KW-0472">Membrane</keyword>
<dbReference type="AlphaFoldDB" id="A0A109BHP0"/>
<sequence length="155" mass="17174">MSLSPRALRWLLVASLALNVLVIGVITGAICLSHFGHGKHMGPPKGGLLGFARSLPGERGGPILQKFDDGKETRKNLRNLIRDARAKVRAALIAEPFDQAQLDEALNGIVNAETEIARDRVSMFNATVQHLTPEERRQLHDWLEKHRPMPKPPEP</sequence>
<dbReference type="RefSeq" id="WP_068461680.1">
    <property type="nucleotide sequence ID" value="NZ_JAEFBX010000003.1"/>
</dbReference>
<dbReference type="PATRIC" id="fig|121290.4.peg.874"/>
<evidence type="ECO:0000313" key="3">
    <source>
        <dbReference type="Proteomes" id="UP000059074"/>
    </source>
</evidence>
<keyword evidence="3" id="KW-1185">Reference proteome</keyword>
<dbReference type="InterPro" id="IPR025961">
    <property type="entry name" value="Metal_resist"/>
</dbReference>
<evidence type="ECO:0000313" key="2">
    <source>
        <dbReference type="EMBL" id="KWT68961.1"/>
    </source>
</evidence>
<protein>
    <recommendedName>
        <fullName evidence="4">Membrane-associated protein</fullName>
    </recommendedName>
</protein>
<name>A0A109BHP0_HYPSL</name>
<proteinExistence type="predicted"/>
<accession>A0A109BHP0</accession>
<dbReference type="STRING" id="121290.APY04_1783"/>
<reference evidence="2 3" key="1">
    <citation type="submission" date="2015-10" db="EMBL/GenBank/DDBJ databases">
        <title>Transcriptomic analysis of a linuron degrading triple-species bacterial consortium.</title>
        <authorList>
            <person name="Albers P."/>
        </authorList>
    </citation>
    <scope>NUCLEOTIDE SEQUENCE [LARGE SCALE GENOMIC DNA]</scope>
    <source>
        <strain evidence="2 3">WDL6</strain>
    </source>
</reference>
<evidence type="ECO:0000256" key="1">
    <source>
        <dbReference type="SAM" id="Phobius"/>
    </source>
</evidence>
<keyword evidence="1" id="KW-1133">Transmembrane helix</keyword>
<dbReference type="OrthoDB" id="7931627at2"/>
<dbReference type="Proteomes" id="UP000059074">
    <property type="component" value="Unassembled WGS sequence"/>
</dbReference>
<dbReference type="EMBL" id="LMTR01000052">
    <property type="protein sequence ID" value="KWT68961.1"/>
    <property type="molecule type" value="Genomic_DNA"/>
</dbReference>
<organism evidence="2 3">
    <name type="scientific">Hyphomicrobium sulfonivorans</name>
    <dbReference type="NCBI Taxonomy" id="121290"/>
    <lineage>
        <taxon>Bacteria</taxon>
        <taxon>Pseudomonadati</taxon>
        <taxon>Pseudomonadota</taxon>
        <taxon>Alphaproteobacteria</taxon>
        <taxon>Hyphomicrobiales</taxon>
        <taxon>Hyphomicrobiaceae</taxon>
        <taxon>Hyphomicrobium</taxon>
    </lineage>
</organism>
<feature type="transmembrane region" description="Helical" evidence="1">
    <location>
        <begin position="12"/>
        <end position="35"/>
    </location>
</feature>
<gene>
    <name evidence="2" type="ORF">APY04_1783</name>
</gene>
<comment type="caution">
    <text evidence="2">The sequence shown here is derived from an EMBL/GenBank/DDBJ whole genome shotgun (WGS) entry which is preliminary data.</text>
</comment>